<sequence>MSEPLYMKVFNTVVQRIVEGIYVPGSMLPSEFDLAGELEVSQGTARKAFIELEQKGIVQRRQGKGTFVTLRTPENSLFHFFRLRDQDGQQVAPELKQESIVLRNALKDEKTALFGAPDKVYEINRVRSFKGTPLCHERSVVPANLFPGLKDRGDLPNALYVLFQHAYSCIIISAQEHLVAEVLSDDLAEALDQPKGTPVIVARRQAQDLQDRVVELRTSRYLTGATSYFVDLK</sequence>
<dbReference type="GO" id="GO:0003677">
    <property type="term" value="F:DNA binding"/>
    <property type="evidence" value="ECO:0007669"/>
    <property type="project" value="UniProtKB-KW"/>
</dbReference>
<dbReference type="PANTHER" id="PTHR44846">
    <property type="entry name" value="MANNOSYL-D-GLYCERATE TRANSPORT/METABOLISM SYSTEM REPRESSOR MNGR-RELATED"/>
    <property type="match status" value="1"/>
</dbReference>
<dbReference type="InterPro" id="IPR036390">
    <property type="entry name" value="WH_DNA-bd_sf"/>
</dbReference>
<keyword evidence="2" id="KW-0238">DNA-binding</keyword>
<dbReference type="InterPro" id="IPR036388">
    <property type="entry name" value="WH-like_DNA-bd_sf"/>
</dbReference>
<evidence type="ECO:0000259" key="4">
    <source>
        <dbReference type="PROSITE" id="PS50949"/>
    </source>
</evidence>
<dbReference type="GO" id="GO:0003700">
    <property type="term" value="F:DNA-binding transcription factor activity"/>
    <property type="evidence" value="ECO:0007669"/>
    <property type="project" value="InterPro"/>
</dbReference>
<proteinExistence type="predicted"/>
<keyword evidence="1" id="KW-0805">Transcription regulation</keyword>
<dbReference type="CDD" id="cd07377">
    <property type="entry name" value="WHTH_GntR"/>
    <property type="match status" value="1"/>
</dbReference>
<evidence type="ECO:0000313" key="6">
    <source>
        <dbReference type="Proteomes" id="UP000665026"/>
    </source>
</evidence>
<dbReference type="EMBL" id="CP060010">
    <property type="protein sequence ID" value="QTN36850.1"/>
    <property type="molecule type" value="Genomic_DNA"/>
</dbReference>
<dbReference type="SUPFAM" id="SSF46785">
    <property type="entry name" value="Winged helix' DNA-binding domain"/>
    <property type="match status" value="1"/>
</dbReference>
<dbReference type="InterPro" id="IPR000524">
    <property type="entry name" value="Tscrpt_reg_HTH_GntR"/>
</dbReference>
<dbReference type="SMART" id="SM00345">
    <property type="entry name" value="HTH_GNTR"/>
    <property type="match status" value="1"/>
</dbReference>
<dbReference type="SMART" id="SM00866">
    <property type="entry name" value="UTRA"/>
    <property type="match status" value="1"/>
</dbReference>
<dbReference type="InterPro" id="IPR011663">
    <property type="entry name" value="UTRA"/>
</dbReference>
<dbReference type="Gene3D" id="3.40.1410.10">
    <property type="entry name" value="Chorismate lyase-like"/>
    <property type="match status" value="1"/>
</dbReference>
<dbReference type="PANTHER" id="PTHR44846:SF1">
    <property type="entry name" value="MANNOSYL-D-GLYCERATE TRANSPORT_METABOLISM SYSTEM REPRESSOR MNGR-RELATED"/>
    <property type="match status" value="1"/>
</dbReference>
<dbReference type="Pfam" id="PF00392">
    <property type="entry name" value="GntR"/>
    <property type="match status" value="1"/>
</dbReference>
<dbReference type="GO" id="GO:0045892">
    <property type="term" value="P:negative regulation of DNA-templated transcription"/>
    <property type="evidence" value="ECO:0007669"/>
    <property type="project" value="TreeGrafter"/>
</dbReference>
<evidence type="ECO:0000256" key="2">
    <source>
        <dbReference type="ARBA" id="ARBA00023125"/>
    </source>
</evidence>
<feature type="domain" description="HTH gntR-type" evidence="4">
    <location>
        <begin position="3"/>
        <end position="71"/>
    </location>
</feature>
<organism evidence="5 6">
    <name type="scientific">Cognatishimia activa</name>
    <dbReference type="NCBI Taxonomy" id="1715691"/>
    <lineage>
        <taxon>Bacteria</taxon>
        <taxon>Pseudomonadati</taxon>
        <taxon>Pseudomonadota</taxon>
        <taxon>Alphaproteobacteria</taxon>
        <taxon>Rhodobacterales</taxon>
        <taxon>Paracoccaceae</taxon>
        <taxon>Cognatishimia</taxon>
    </lineage>
</organism>
<dbReference type="Proteomes" id="UP000665026">
    <property type="component" value="Chromosome"/>
</dbReference>
<dbReference type="PROSITE" id="PS50949">
    <property type="entry name" value="HTH_GNTR"/>
    <property type="match status" value="1"/>
</dbReference>
<dbReference type="PRINTS" id="PR00035">
    <property type="entry name" value="HTHGNTR"/>
</dbReference>
<name>A0A975I8D9_9RHOB</name>
<dbReference type="Gene3D" id="1.10.10.10">
    <property type="entry name" value="Winged helix-like DNA-binding domain superfamily/Winged helix DNA-binding domain"/>
    <property type="match status" value="1"/>
</dbReference>
<dbReference type="RefSeq" id="WP_209357546.1">
    <property type="nucleotide sequence ID" value="NZ_CP060010.1"/>
</dbReference>
<dbReference type="KEGG" id="cact:HZ995_04860"/>
<dbReference type="InterPro" id="IPR028978">
    <property type="entry name" value="Chorismate_lyase_/UTRA_dom_sf"/>
</dbReference>
<evidence type="ECO:0000313" key="5">
    <source>
        <dbReference type="EMBL" id="QTN36850.1"/>
    </source>
</evidence>
<dbReference type="Pfam" id="PF07702">
    <property type="entry name" value="UTRA"/>
    <property type="match status" value="1"/>
</dbReference>
<dbReference type="SUPFAM" id="SSF64288">
    <property type="entry name" value="Chorismate lyase-like"/>
    <property type="match status" value="1"/>
</dbReference>
<keyword evidence="3" id="KW-0804">Transcription</keyword>
<evidence type="ECO:0000256" key="1">
    <source>
        <dbReference type="ARBA" id="ARBA00023015"/>
    </source>
</evidence>
<protein>
    <submittedName>
        <fullName evidence="5">GntR family transcriptional regulator</fullName>
    </submittedName>
</protein>
<dbReference type="InterPro" id="IPR050679">
    <property type="entry name" value="Bact_HTH_transcr_reg"/>
</dbReference>
<accession>A0A975I8D9</accession>
<reference evidence="5" key="1">
    <citation type="submission" date="2020-07" db="EMBL/GenBank/DDBJ databases">
        <title>Genome sequences of bacteria associated with the marine, planktonic diatom Thalassiosira profunda strain ECT2AJA-044.</title>
        <authorList>
            <person name="Gargas C.B."/>
            <person name="Roberts W.R."/>
            <person name="Alverson A.J."/>
        </authorList>
    </citation>
    <scope>NUCLEOTIDE SEQUENCE</scope>
    <source>
        <strain evidence="5">ECT2AJA-044</strain>
    </source>
</reference>
<gene>
    <name evidence="5" type="ORF">HZ995_04860</name>
</gene>
<evidence type="ECO:0000256" key="3">
    <source>
        <dbReference type="ARBA" id="ARBA00023163"/>
    </source>
</evidence>
<dbReference type="AlphaFoldDB" id="A0A975I8D9"/>